<dbReference type="RefSeq" id="WP_048920765.1">
    <property type="nucleotide sequence ID" value="NZ_CP010777.1"/>
</dbReference>
<dbReference type="STRING" id="1379910.TH63_09645"/>
<sequence length="133" mass="14660">MRNEYKALLIGFLAVVVLDTVGSIASNQFDFNYNLLWPGSYLIYGAVSFQVTKRSQLKKGILFSVITGLFDATIGLTISTYLQANIGLEHEMTTGYWVIAVLVNSVFVAIVGLIAGRIAIWKNKNRINAQQVA</sequence>
<dbReference type="EMBL" id="CP010777">
    <property type="protein sequence ID" value="AKQ45847.1"/>
    <property type="molecule type" value="Genomic_DNA"/>
</dbReference>
<feature type="transmembrane region" description="Helical" evidence="1">
    <location>
        <begin position="96"/>
        <end position="120"/>
    </location>
</feature>
<reference evidence="2 3" key="1">
    <citation type="submission" date="2015-01" db="EMBL/GenBank/DDBJ databases">
        <title>Rufibacter sp./DG31D/ whole genome sequencing.</title>
        <authorList>
            <person name="Kim M.K."/>
            <person name="Srinivasan S."/>
            <person name="Lee J.-J."/>
        </authorList>
    </citation>
    <scope>NUCLEOTIDE SEQUENCE [LARGE SCALE GENOMIC DNA]</scope>
    <source>
        <strain evidence="2 3">DG31D</strain>
    </source>
</reference>
<feature type="transmembrane region" description="Helical" evidence="1">
    <location>
        <begin position="61"/>
        <end position="84"/>
    </location>
</feature>
<gene>
    <name evidence="2" type="ORF">TH63_09645</name>
</gene>
<feature type="transmembrane region" description="Helical" evidence="1">
    <location>
        <begin position="35"/>
        <end position="52"/>
    </location>
</feature>
<proteinExistence type="predicted"/>
<keyword evidence="3" id="KW-1185">Reference proteome</keyword>
<evidence type="ECO:0000313" key="3">
    <source>
        <dbReference type="Proteomes" id="UP000036458"/>
    </source>
</evidence>
<evidence type="ECO:0000313" key="2">
    <source>
        <dbReference type="EMBL" id="AKQ45847.1"/>
    </source>
</evidence>
<protein>
    <submittedName>
        <fullName evidence="2">Uncharacterized protein</fullName>
    </submittedName>
</protein>
<dbReference type="Proteomes" id="UP000036458">
    <property type="component" value="Chromosome"/>
</dbReference>
<dbReference type="OrthoDB" id="1496185at2"/>
<dbReference type="PATRIC" id="fig|1379910.4.peg.2093"/>
<keyword evidence="1" id="KW-0472">Membrane</keyword>
<organism evidence="2 3">
    <name type="scientific">Rufibacter radiotolerans</name>
    <dbReference type="NCBI Taxonomy" id="1379910"/>
    <lineage>
        <taxon>Bacteria</taxon>
        <taxon>Pseudomonadati</taxon>
        <taxon>Bacteroidota</taxon>
        <taxon>Cytophagia</taxon>
        <taxon>Cytophagales</taxon>
        <taxon>Hymenobacteraceae</taxon>
        <taxon>Rufibacter</taxon>
    </lineage>
</organism>
<dbReference type="AlphaFoldDB" id="A0A0H4VPJ1"/>
<accession>A0A0H4VPJ1</accession>
<name>A0A0H4VPJ1_9BACT</name>
<dbReference type="KEGG" id="ruf:TH63_09645"/>
<keyword evidence="1" id="KW-0812">Transmembrane</keyword>
<evidence type="ECO:0000256" key="1">
    <source>
        <dbReference type="SAM" id="Phobius"/>
    </source>
</evidence>
<keyword evidence="1" id="KW-1133">Transmembrane helix</keyword>